<dbReference type="Gramene" id="Manes.14G003500.1.v8.1">
    <property type="protein sequence ID" value="Manes.14G003500.1.v8.1.CDS.1"/>
    <property type="gene ID" value="Manes.14G003500.v8.1"/>
</dbReference>
<name>A0A2C9UIJ3_MANES</name>
<evidence type="ECO:0000313" key="1">
    <source>
        <dbReference type="EMBL" id="OAY30101.1"/>
    </source>
</evidence>
<comment type="caution">
    <text evidence="1">The sequence shown here is derived from an EMBL/GenBank/DDBJ whole genome shotgun (WGS) entry which is preliminary data.</text>
</comment>
<organism evidence="1 2">
    <name type="scientific">Manihot esculenta</name>
    <name type="common">Cassava</name>
    <name type="synonym">Jatropha manihot</name>
    <dbReference type="NCBI Taxonomy" id="3983"/>
    <lineage>
        <taxon>Eukaryota</taxon>
        <taxon>Viridiplantae</taxon>
        <taxon>Streptophyta</taxon>
        <taxon>Embryophyta</taxon>
        <taxon>Tracheophyta</taxon>
        <taxon>Spermatophyta</taxon>
        <taxon>Magnoliopsida</taxon>
        <taxon>eudicotyledons</taxon>
        <taxon>Gunneridae</taxon>
        <taxon>Pentapetalae</taxon>
        <taxon>rosids</taxon>
        <taxon>fabids</taxon>
        <taxon>Malpighiales</taxon>
        <taxon>Euphorbiaceae</taxon>
        <taxon>Crotonoideae</taxon>
        <taxon>Manihoteae</taxon>
        <taxon>Manihot</taxon>
    </lineage>
</organism>
<protein>
    <recommendedName>
        <fullName evidence="3">Photosystem II 5 kDa protein, chloroplastic</fullName>
    </recommendedName>
</protein>
<accession>A0A2C9UIJ3</accession>
<evidence type="ECO:0008006" key="3">
    <source>
        <dbReference type="Google" id="ProtNLM"/>
    </source>
</evidence>
<evidence type="ECO:0000313" key="2">
    <source>
        <dbReference type="Proteomes" id="UP000091857"/>
    </source>
</evidence>
<dbReference type="Proteomes" id="UP000091857">
    <property type="component" value="Chromosome 14"/>
</dbReference>
<reference evidence="2" key="1">
    <citation type="journal article" date="2016" name="Nat. Biotechnol.">
        <title>Sequencing wild and cultivated cassava and related species reveals extensive interspecific hybridization and genetic diversity.</title>
        <authorList>
            <person name="Bredeson J.V."/>
            <person name="Lyons J.B."/>
            <person name="Prochnik S.E."/>
            <person name="Wu G.A."/>
            <person name="Ha C.M."/>
            <person name="Edsinger-Gonzales E."/>
            <person name="Grimwood J."/>
            <person name="Schmutz J."/>
            <person name="Rabbi I.Y."/>
            <person name="Egesi C."/>
            <person name="Nauluvula P."/>
            <person name="Lebot V."/>
            <person name="Ndunguru J."/>
            <person name="Mkamilo G."/>
            <person name="Bart R.S."/>
            <person name="Setter T.L."/>
            <person name="Gleadow R.M."/>
            <person name="Kulakow P."/>
            <person name="Ferguson M.E."/>
            <person name="Rounsley S."/>
            <person name="Rokhsar D.S."/>
        </authorList>
    </citation>
    <scope>NUCLEOTIDE SEQUENCE [LARGE SCALE GENOMIC DNA]</scope>
    <source>
        <strain evidence="2">cv. AM560-2</strain>
    </source>
</reference>
<dbReference type="PANTHER" id="PTHR34940">
    <property type="entry name" value="PHOTOSYSTEM II 5 KDA PROTEIN, CHLOROPLASTIC"/>
    <property type="match status" value="1"/>
</dbReference>
<gene>
    <name evidence="1" type="ORF">MANES_14G003500v8</name>
</gene>
<dbReference type="OrthoDB" id="686716at2759"/>
<dbReference type="AlphaFoldDB" id="A0A2C9UIJ3"/>
<dbReference type="InterPro" id="IPR040296">
    <property type="entry name" value="PSBT"/>
</dbReference>
<dbReference type="STRING" id="3983.A0A2C9UIJ3"/>
<keyword evidence="2" id="KW-1185">Reference proteome</keyword>
<dbReference type="OMA" id="NDNMKEN"/>
<dbReference type="PANTHER" id="PTHR34940:SF4">
    <property type="entry name" value="OS02G0581100 PROTEIN"/>
    <property type="match status" value="1"/>
</dbReference>
<sequence>MASVTMTASFLAGSSLAKQPITTPRRGLIVAKASRATEEERVSVEMKKKEESSSGRRDLVFSAAAAAAAFSIAKVAMAEGEPKAGTPEAKKKYASICVTMPTARICRN</sequence>
<proteinExistence type="predicted"/>
<dbReference type="EMBL" id="CM004400">
    <property type="protein sequence ID" value="OAY30101.1"/>
    <property type="molecule type" value="Genomic_DNA"/>
</dbReference>